<dbReference type="EMBL" id="CP019471">
    <property type="protein sequence ID" value="UQC74047.1"/>
    <property type="molecule type" value="Genomic_DNA"/>
</dbReference>
<evidence type="ECO:0000256" key="1">
    <source>
        <dbReference type="SAM" id="MobiDB-lite"/>
    </source>
</evidence>
<dbReference type="SMART" id="SM00456">
    <property type="entry name" value="WW"/>
    <property type="match status" value="1"/>
</dbReference>
<feature type="compositionally biased region" description="Acidic residues" evidence="1">
    <location>
        <begin position="379"/>
        <end position="394"/>
    </location>
</feature>
<proteinExistence type="predicted"/>
<keyword evidence="4" id="KW-1185">Reference proteome</keyword>
<reference evidence="3" key="1">
    <citation type="journal article" date="2021" name="Mol. Plant Microbe Interact.">
        <title>Complete Genome Sequence of the Plant-Pathogenic Fungus Colletotrichum lupini.</title>
        <authorList>
            <person name="Baroncelli R."/>
            <person name="Pensec F."/>
            <person name="Da Lio D."/>
            <person name="Boufleur T."/>
            <person name="Vicente I."/>
            <person name="Sarrocco S."/>
            <person name="Picot A."/>
            <person name="Baraldi E."/>
            <person name="Sukno S."/>
            <person name="Thon M."/>
            <person name="Le Floch G."/>
        </authorList>
    </citation>
    <scope>NUCLEOTIDE SEQUENCE</scope>
    <source>
        <strain evidence="3">IMI 504893</strain>
    </source>
</reference>
<dbReference type="RefSeq" id="XP_049135698.1">
    <property type="nucleotide sequence ID" value="XM_049279741.1"/>
</dbReference>
<sequence>MSSTRRTAATVISMLAVPFEKVPGSLQSTYCASPLQHLTPRGKSITTSAPDFTILHMADDFAPPSGPPPPKAPEVPPGWIARWNDQYKEWFYVNLHTKQSQWDKPTEPALPPPPPPAEDGHPGGPPPGYAPRPGDHPTPPVDQKHNPYDQKGNPYENQSSTPQPPGAGGSNTMSEDERLARQLQAEEEARARSGGGGGSHSPMPPGYNLQQQQHQQSQSPFPDQLPPRAQETRGKSSGGFLGKLLGKAKTGGMGSSSHAQPQYGGYPQQQGYGGYPPQQQQYGGYPPQQQYGGYPPQQGYGGYPQQQGYGGYPQQQGYGRGMGGMGGMGGGRKAGGGGMGMAGGLALGAGAGLLGGALIADHINDEQQEAYADGYNDGQDNDDFGGGDDFGGDF</sequence>
<evidence type="ECO:0000259" key="2">
    <source>
        <dbReference type="PROSITE" id="PS50020"/>
    </source>
</evidence>
<dbReference type="PROSITE" id="PS50020">
    <property type="entry name" value="WW_DOMAIN_2"/>
    <property type="match status" value="1"/>
</dbReference>
<feature type="domain" description="WW" evidence="2">
    <location>
        <begin position="73"/>
        <end position="107"/>
    </location>
</feature>
<feature type="compositionally biased region" description="Low complexity" evidence="1">
    <location>
        <begin position="210"/>
        <end position="219"/>
    </location>
</feature>
<protein>
    <recommendedName>
        <fullName evidence="2">WW domain-containing protein</fullName>
    </recommendedName>
</protein>
<dbReference type="Proteomes" id="UP000830671">
    <property type="component" value="Chromosome 1"/>
</dbReference>
<accession>A0A9Q8W901</accession>
<dbReference type="KEGG" id="clup:CLUP02_00694"/>
<feature type="compositionally biased region" description="Pro residues" evidence="1">
    <location>
        <begin position="108"/>
        <end position="140"/>
    </location>
</feature>
<evidence type="ECO:0000313" key="3">
    <source>
        <dbReference type="EMBL" id="UQC74047.1"/>
    </source>
</evidence>
<dbReference type="AlphaFoldDB" id="A0A9Q8W901"/>
<dbReference type="SUPFAM" id="SSF51045">
    <property type="entry name" value="WW domain"/>
    <property type="match status" value="1"/>
</dbReference>
<dbReference type="InterPro" id="IPR036020">
    <property type="entry name" value="WW_dom_sf"/>
</dbReference>
<name>A0A9Q8W901_9PEZI</name>
<dbReference type="PROSITE" id="PS01159">
    <property type="entry name" value="WW_DOMAIN_1"/>
    <property type="match status" value="1"/>
</dbReference>
<gene>
    <name evidence="3" type="ORF">CLUP02_00694</name>
</gene>
<feature type="region of interest" description="Disordered" evidence="1">
    <location>
        <begin position="369"/>
        <end position="394"/>
    </location>
</feature>
<feature type="compositionally biased region" description="Low complexity" evidence="1">
    <location>
        <begin position="259"/>
        <end position="312"/>
    </location>
</feature>
<dbReference type="InterPro" id="IPR001202">
    <property type="entry name" value="WW_dom"/>
</dbReference>
<dbReference type="Pfam" id="PF00397">
    <property type="entry name" value="WW"/>
    <property type="match status" value="1"/>
</dbReference>
<feature type="region of interest" description="Disordered" evidence="1">
    <location>
        <begin position="99"/>
        <end position="312"/>
    </location>
</feature>
<dbReference type="GeneID" id="73334751"/>
<dbReference type="Gene3D" id="2.20.70.10">
    <property type="match status" value="1"/>
</dbReference>
<organism evidence="3 4">
    <name type="scientific">Colletotrichum lupini</name>
    <dbReference type="NCBI Taxonomy" id="145971"/>
    <lineage>
        <taxon>Eukaryota</taxon>
        <taxon>Fungi</taxon>
        <taxon>Dikarya</taxon>
        <taxon>Ascomycota</taxon>
        <taxon>Pezizomycotina</taxon>
        <taxon>Sordariomycetes</taxon>
        <taxon>Hypocreomycetidae</taxon>
        <taxon>Glomerellales</taxon>
        <taxon>Glomerellaceae</taxon>
        <taxon>Colletotrichum</taxon>
        <taxon>Colletotrichum acutatum species complex</taxon>
    </lineage>
</organism>
<evidence type="ECO:0000313" key="4">
    <source>
        <dbReference type="Proteomes" id="UP000830671"/>
    </source>
</evidence>